<dbReference type="GO" id="GO:0008168">
    <property type="term" value="F:methyltransferase activity"/>
    <property type="evidence" value="ECO:0007669"/>
    <property type="project" value="UniProtKB-KW"/>
</dbReference>
<keyword evidence="2" id="KW-0949">S-adenosyl-L-methionine</keyword>
<dbReference type="InterPro" id="IPR007848">
    <property type="entry name" value="Small_mtfrase_dom"/>
</dbReference>
<dbReference type="Pfam" id="PF05175">
    <property type="entry name" value="MTS"/>
    <property type="match status" value="1"/>
</dbReference>
<keyword evidence="1 5" id="KW-0808">Transferase</keyword>
<dbReference type="PANTHER" id="PTHR18895">
    <property type="entry name" value="HEMK METHYLTRANSFERASE"/>
    <property type="match status" value="1"/>
</dbReference>
<keyword evidence="1 5" id="KW-0489">Methyltransferase</keyword>
<dbReference type="SUPFAM" id="SSF53335">
    <property type="entry name" value="S-adenosyl-L-methionine-dependent methyltransferases"/>
    <property type="match status" value="1"/>
</dbReference>
<protein>
    <submittedName>
        <fullName evidence="5">Methyltransferase</fullName>
    </submittedName>
</protein>
<dbReference type="Gene3D" id="3.40.50.150">
    <property type="entry name" value="Vaccinia Virus protein VP39"/>
    <property type="match status" value="1"/>
</dbReference>
<dbReference type="GO" id="GO:0032259">
    <property type="term" value="P:methylation"/>
    <property type="evidence" value="ECO:0007669"/>
    <property type="project" value="UniProtKB-KW"/>
</dbReference>
<feature type="region of interest" description="Disordered" evidence="3">
    <location>
        <begin position="1"/>
        <end position="30"/>
    </location>
</feature>
<dbReference type="Proteomes" id="UP001363460">
    <property type="component" value="Chromosome"/>
</dbReference>
<dbReference type="RefSeq" id="WP_338575464.1">
    <property type="nucleotide sequence ID" value="NZ_CP146369.1"/>
</dbReference>
<evidence type="ECO:0000256" key="3">
    <source>
        <dbReference type="SAM" id="MobiDB-lite"/>
    </source>
</evidence>
<evidence type="ECO:0000256" key="1">
    <source>
        <dbReference type="ARBA" id="ARBA00022603"/>
    </source>
</evidence>
<dbReference type="InterPro" id="IPR002052">
    <property type="entry name" value="DNA_methylase_N6_adenine_CS"/>
</dbReference>
<reference evidence="5 6" key="1">
    <citation type="submission" date="2024-02" db="EMBL/GenBank/DDBJ databases">
        <title>Distribution and functional of Brevundimonas-related endobacteria within Verticillium dahliae.</title>
        <authorList>
            <person name="Zeng H."/>
        </authorList>
    </citation>
    <scope>NUCLEOTIDE SEQUENCE [LARGE SCALE GENOMIC DNA]</scope>
    <source>
        <strain evidence="5 6">TRM 44200</strain>
    </source>
</reference>
<evidence type="ECO:0000313" key="5">
    <source>
        <dbReference type="EMBL" id="WWT53600.1"/>
    </source>
</evidence>
<feature type="domain" description="Methyltransferase small" evidence="4">
    <location>
        <begin position="171"/>
        <end position="261"/>
    </location>
</feature>
<organism evidence="5 6">
    <name type="scientific">Brevundimonas olei</name>
    <dbReference type="NCBI Taxonomy" id="657642"/>
    <lineage>
        <taxon>Bacteria</taxon>
        <taxon>Pseudomonadati</taxon>
        <taxon>Pseudomonadota</taxon>
        <taxon>Alphaproteobacteria</taxon>
        <taxon>Caulobacterales</taxon>
        <taxon>Caulobacteraceae</taxon>
        <taxon>Brevundimonas</taxon>
    </lineage>
</organism>
<evidence type="ECO:0000259" key="4">
    <source>
        <dbReference type="Pfam" id="PF05175"/>
    </source>
</evidence>
<keyword evidence="6" id="KW-1185">Reference proteome</keyword>
<gene>
    <name evidence="5" type="ORF">V8J38_10040</name>
</gene>
<evidence type="ECO:0000256" key="2">
    <source>
        <dbReference type="ARBA" id="ARBA00022691"/>
    </source>
</evidence>
<proteinExistence type="predicted"/>
<dbReference type="InterPro" id="IPR050320">
    <property type="entry name" value="N5-glutamine_MTase"/>
</dbReference>
<sequence length="358" mass="38017">MFFPTRRPRSSAPPLPAGRRKPSHPAARLEGDLMEGAHDHSDRRPGPSSADMGIGQRRAALVALLDLLAAAGYDFVSPTPATHRRVASRRERARAANLRDIFGWGRPFDPNDLDPTLLATMSSGGLLVDEGASLRSAVRVSALDGRLHLHSARSDAPDAVFLGPDSYRFVRFLTSALCGTQPRSILDVGAGAGAGALALATRLPHSRVVAGDVNPFALALLAANAAHARLSIELVAGSGPEAAAGEFDLIIANPPYLADGEHRTYRDGGGALGMDLALAWVSVGLHRLRPRGRFVLYTGSPIIEGRDLLRIELERLAAEAGASMTYEEIDPDVFGGMLAHEGYREVERIAAIGAVLSR</sequence>
<dbReference type="InterPro" id="IPR029063">
    <property type="entry name" value="SAM-dependent_MTases_sf"/>
</dbReference>
<accession>A0ABZ2IFB8</accession>
<dbReference type="PANTHER" id="PTHR18895:SF74">
    <property type="entry name" value="MTRF1L RELEASE FACTOR GLUTAMINE METHYLTRANSFERASE"/>
    <property type="match status" value="1"/>
</dbReference>
<dbReference type="PROSITE" id="PS00092">
    <property type="entry name" value="N6_MTASE"/>
    <property type="match status" value="1"/>
</dbReference>
<evidence type="ECO:0000313" key="6">
    <source>
        <dbReference type="Proteomes" id="UP001363460"/>
    </source>
</evidence>
<name>A0ABZ2IFB8_9CAUL</name>
<dbReference type="EMBL" id="CP146369">
    <property type="protein sequence ID" value="WWT53600.1"/>
    <property type="molecule type" value="Genomic_DNA"/>
</dbReference>